<evidence type="ECO:0000313" key="1">
    <source>
        <dbReference type="EMBL" id="SED98571.1"/>
    </source>
</evidence>
<dbReference type="Proteomes" id="UP000242849">
    <property type="component" value="Unassembled WGS sequence"/>
</dbReference>
<gene>
    <name evidence="1" type="ORF">SAMN05421553_3784</name>
</gene>
<organism evidence="1 2">
    <name type="scientific">Pseudomonas anguilliseptica</name>
    <dbReference type="NCBI Taxonomy" id="53406"/>
    <lineage>
        <taxon>Bacteria</taxon>
        <taxon>Pseudomonadati</taxon>
        <taxon>Pseudomonadota</taxon>
        <taxon>Gammaproteobacteria</taxon>
        <taxon>Pseudomonadales</taxon>
        <taxon>Pseudomonadaceae</taxon>
        <taxon>Pseudomonas</taxon>
    </lineage>
</organism>
<accession>A0A1H5F5A8</accession>
<protein>
    <submittedName>
        <fullName evidence="1">Uncharacterized protein</fullName>
    </submittedName>
</protein>
<name>A0A1H5F5A8_PSEAG</name>
<dbReference type="AlphaFoldDB" id="A0A1H5F5A8"/>
<dbReference type="RefSeq" id="WP_276326449.1">
    <property type="nucleotide sequence ID" value="NZ_FNSC01000001.1"/>
</dbReference>
<proteinExistence type="predicted"/>
<reference evidence="2" key="1">
    <citation type="submission" date="2016-10" db="EMBL/GenBank/DDBJ databases">
        <authorList>
            <person name="Varghese N."/>
            <person name="Submissions S."/>
        </authorList>
    </citation>
    <scope>NUCLEOTIDE SEQUENCE [LARGE SCALE GENOMIC DNA]</scope>
    <source>
        <strain evidence="2">DSM 12111</strain>
    </source>
</reference>
<dbReference type="EMBL" id="FNSC01000001">
    <property type="protein sequence ID" value="SED98571.1"/>
    <property type="molecule type" value="Genomic_DNA"/>
</dbReference>
<sequence>MTKACWMITTGRYTFPMLGAVLDYKEALAAARVIWPGAEVR</sequence>
<evidence type="ECO:0000313" key="2">
    <source>
        <dbReference type="Proteomes" id="UP000242849"/>
    </source>
</evidence>
<keyword evidence="2" id="KW-1185">Reference proteome</keyword>